<comment type="caution">
    <text evidence="3">The sequence shown here is derived from an EMBL/GenBank/DDBJ whole genome shotgun (WGS) entry which is preliminary data.</text>
</comment>
<dbReference type="RefSeq" id="WP_029942333.1">
    <property type="nucleotide sequence ID" value="NZ_BSOO01000012.1"/>
</dbReference>
<keyword evidence="3" id="KW-0251">Elongation factor</keyword>
<dbReference type="GO" id="GO:0003746">
    <property type="term" value="F:translation elongation factor activity"/>
    <property type="evidence" value="ECO:0007669"/>
    <property type="project" value="UniProtKB-KW"/>
</dbReference>
<dbReference type="Pfam" id="PF01272">
    <property type="entry name" value="GreA_GreB"/>
    <property type="match status" value="1"/>
</dbReference>
<feature type="domain" description="Transcription elongation factor GreA/GreB C-terminal" evidence="2">
    <location>
        <begin position="83"/>
        <end position="145"/>
    </location>
</feature>
<organism evidence="3 4">
    <name type="scientific">Sphingomonas astaxanthinifaciens DSM 22298</name>
    <dbReference type="NCBI Taxonomy" id="1123267"/>
    <lineage>
        <taxon>Bacteria</taxon>
        <taxon>Pseudomonadati</taxon>
        <taxon>Pseudomonadota</taxon>
        <taxon>Alphaproteobacteria</taxon>
        <taxon>Sphingomonadales</taxon>
        <taxon>Sphingomonadaceae</taxon>
        <taxon>Sphingomonas</taxon>
    </lineage>
</organism>
<dbReference type="InterPro" id="IPR036953">
    <property type="entry name" value="GreA/GreB_C_sf"/>
</dbReference>
<evidence type="ECO:0000259" key="2">
    <source>
        <dbReference type="Pfam" id="PF01272"/>
    </source>
</evidence>
<accession>A0ABQ5Z6Q1</accession>
<dbReference type="Proteomes" id="UP001156703">
    <property type="component" value="Unassembled WGS sequence"/>
</dbReference>
<feature type="compositionally biased region" description="Basic and acidic residues" evidence="1">
    <location>
        <begin position="1"/>
        <end position="16"/>
    </location>
</feature>
<proteinExistence type="predicted"/>
<feature type="region of interest" description="Disordered" evidence="1">
    <location>
        <begin position="1"/>
        <end position="25"/>
    </location>
</feature>
<dbReference type="InterPro" id="IPR001437">
    <property type="entry name" value="Tscrpt_elong_fac_GreA/B_C"/>
</dbReference>
<gene>
    <name evidence="3" type="ORF">GCM10007925_14040</name>
</gene>
<sequence length="151" mass="16307">MSVAFRRESDDEHLEPTFELPIPPGPNLVTPRGLALIEAKAAEIEAQLAEELTEEARKKLLREARYWRSRAASAQLAPTPDGEDVAVGTRVTFLRDGKEQVITIVGHDESEPATGRVGFTAPLVRAMLGAVEGDEVEGPGGPVTIERIEVA</sequence>
<keyword evidence="4" id="KW-1185">Reference proteome</keyword>
<dbReference type="Gene3D" id="3.10.50.30">
    <property type="entry name" value="Transcription elongation factor, GreA/GreB, C-terminal domain"/>
    <property type="match status" value="1"/>
</dbReference>
<dbReference type="SUPFAM" id="SSF54534">
    <property type="entry name" value="FKBP-like"/>
    <property type="match status" value="1"/>
</dbReference>
<protein>
    <submittedName>
        <fullName evidence="3">Transcription elongation factor</fullName>
    </submittedName>
</protein>
<evidence type="ECO:0000313" key="3">
    <source>
        <dbReference type="EMBL" id="GLR47691.1"/>
    </source>
</evidence>
<reference evidence="4" key="1">
    <citation type="journal article" date="2019" name="Int. J. Syst. Evol. Microbiol.">
        <title>The Global Catalogue of Microorganisms (GCM) 10K type strain sequencing project: providing services to taxonomists for standard genome sequencing and annotation.</title>
        <authorList>
            <consortium name="The Broad Institute Genomics Platform"/>
            <consortium name="The Broad Institute Genome Sequencing Center for Infectious Disease"/>
            <person name="Wu L."/>
            <person name="Ma J."/>
        </authorList>
    </citation>
    <scope>NUCLEOTIDE SEQUENCE [LARGE SCALE GENOMIC DNA]</scope>
    <source>
        <strain evidence="4">NBRC 102146</strain>
    </source>
</reference>
<keyword evidence="3" id="KW-0648">Protein biosynthesis</keyword>
<evidence type="ECO:0000256" key="1">
    <source>
        <dbReference type="SAM" id="MobiDB-lite"/>
    </source>
</evidence>
<dbReference type="EMBL" id="BSOO01000012">
    <property type="protein sequence ID" value="GLR47691.1"/>
    <property type="molecule type" value="Genomic_DNA"/>
</dbReference>
<evidence type="ECO:0000313" key="4">
    <source>
        <dbReference type="Proteomes" id="UP001156703"/>
    </source>
</evidence>
<name>A0ABQ5Z6Q1_9SPHN</name>